<name>A0A0V0U5X2_9BILA</name>
<dbReference type="Proteomes" id="UP000055048">
    <property type="component" value="Unassembled WGS sequence"/>
</dbReference>
<dbReference type="OrthoDB" id="5919661at2759"/>
<protein>
    <submittedName>
        <fullName evidence="1">Uncharacterized protein</fullName>
    </submittedName>
</protein>
<dbReference type="EMBL" id="JYDJ01000054">
    <property type="protein sequence ID" value="KRX46657.1"/>
    <property type="molecule type" value="Genomic_DNA"/>
</dbReference>
<reference evidence="1 2" key="1">
    <citation type="submission" date="2015-01" db="EMBL/GenBank/DDBJ databases">
        <title>Evolution of Trichinella species and genotypes.</title>
        <authorList>
            <person name="Korhonen P.K."/>
            <person name="Edoardo P."/>
            <person name="Giuseppe L.R."/>
            <person name="Gasser R.B."/>
        </authorList>
    </citation>
    <scope>NUCLEOTIDE SEQUENCE [LARGE SCALE GENOMIC DNA]</scope>
    <source>
        <strain evidence="1">ISS417</strain>
    </source>
</reference>
<gene>
    <name evidence="1" type="ORF">T05_9621</name>
</gene>
<accession>A0A0V0U5X2</accession>
<dbReference type="AlphaFoldDB" id="A0A0V0U5X2"/>
<keyword evidence="2" id="KW-1185">Reference proteome</keyword>
<organism evidence="1 2">
    <name type="scientific">Trichinella murrelli</name>
    <dbReference type="NCBI Taxonomy" id="144512"/>
    <lineage>
        <taxon>Eukaryota</taxon>
        <taxon>Metazoa</taxon>
        <taxon>Ecdysozoa</taxon>
        <taxon>Nematoda</taxon>
        <taxon>Enoplea</taxon>
        <taxon>Dorylaimia</taxon>
        <taxon>Trichinellida</taxon>
        <taxon>Trichinellidae</taxon>
        <taxon>Trichinella</taxon>
    </lineage>
</organism>
<comment type="caution">
    <text evidence="1">The sequence shown here is derived from an EMBL/GenBank/DDBJ whole genome shotgun (WGS) entry which is preliminary data.</text>
</comment>
<evidence type="ECO:0000313" key="2">
    <source>
        <dbReference type="Proteomes" id="UP000055048"/>
    </source>
</evidence>
<proteinExistence type="predicted"/>
<sequence>MKINYPILKTLALKLKLSIKFKLEIKIKCYAKSFFCFAARMAIVRSFAMQSAKVIPPTGRLAGSCSTFELRQLLHFH</sequence>
<evidence type="ECO:0000313" key="1">
    <source>
        <dbReference type="EMBL" id="KRX46657.1"/>
    </source>
</evidence>